<comment type="subunit">
    <text evidence="4">The nucleosome is a histone octamer containing two molecules each of H2A, H2B, H3 and H4 assembled in one H3-H4 heterotetramer and two H2A-H2B heterodimers. The octamer wraps approximately 147 bp of DNA.</text>
</comment>
<dbReference type="InterPro" id="IPR001951">
    <property type="entry name" value="Histone_H4"/>
</dbReference>
<dbReference type="Proteomes" id="UP000251314">
    <property type="component" value="Unassembled WGS sequence"/>
</dbReference>
<comment type="subcellular location">
    <subcellularLocation>
        <location evidence="2">Chromosome</location>
    </subcellularLocation>
    <subcellularLocation>
        <location evidence="1">Nucleus</location>
    </subcellularLocation>
</comment>
<dbReference type="STRING" id="29920.A0A329S553"/>
<evidence type="ECO:0000256" key="5">
    <source>
        <dbReference type="ARBA" id="ARBA00022454"/>
    </source>
</evidence>
<comment type="caution">
    <text evidence="9">The sequence shown here is derived from an EMBL/GenBank/DDBJ whole genome shotgun (WGS) entry which is preliminary data.</text>
</comment>
<evidence type="ECO:0000256" key="2">
    <source>
        <dbReference type="ARBA" id="ARBA00004286"/>
    </source>
</evidence>
<gene>
    <name evidence="9" type="ORF">PC110_g11670</name>
</gene>
<dbReference type="GO" id="GO:0005634">
    <property type="term" value="C:nucleus"/>
    <property type="evidence" value="ECO:0007669"/>
    <property type="project" value="UniProtKB-SubCell"/>
</dbReference>
<dbReference type="AlphaFoldDB" id="A0A329S553"/>
<keyword evidence="8" id="KW-0544">Nucleosome core</keyword>
<keyword evidence="6" id="KW-0238">DNA-binding</keyword>
<keyword evidence="10" id="KW-1185">Reference proteome</keyword>
<evidence type="ECO:0000313" key="10">
    <source>
        <dbReference type="Proteomes" id="UP000251314"/>
    </source>
</evidence>
<reference evidence="9 10" key="1">
    <citation type="submission" date="2018-01" db="EMBL/GenBank/DDBJ databases">
        <title>Draft genome of the strawberry crown rot pathogen Phytophthora cactorum.</title>
        <authorList>
            <person name="Armitage A.D."/>
            <person name="Lysoe E."/>
            <person name="Nellist C.F."/>
            <person name="Harrison R.J."/>
            <person name="Brurberg M.B."/>
        </authorList>
    </citation>
    <scope>NUCLEOTIDE SEQUENCE [LARGE SCALE GENOMIC DNA]</scope>
    <source>
        <strain evidence="9 10">10300</strain>
    </source>
</reference>
<protein>
    <submittedName>
        <fullName evidence="9">Uncharacterized protein</fullName>
    </submittedName>
</protein>
<dbReference type="PANTHER" id="PTHR10484">
    <property type="entry name" value="HISTONE H4"/>
    <property type="match status" value="1"/>
</dbReference>
<dbReference type="GO" id="GO:0030527">
    <property type="term" value="F:structural constituent of chromatin"/>
    <property type="evidence" value="ECO:0007669"/>
    <property type="project" value="InterPro"/>
</dbReference>
<proteinExistence type="inferred from homology"/>
<dbReference type="InterPro" id="IPR009072">
    <property type="entry name" value="Histone-fold"/>
</dbReference>
<dbReference type="Gene3D" id="1.10.20.10">
    <property type="entry name" value="Histone, subunit A"/>
    <property type="match status" value="1"/>
</dbReference>
<evidence type="ECO:0000256" key="8">
    <source>
        <dbReference type="ARBA" id="ARBA00023269"/>
    </source>
</evidence>
<dbReference type="EMBL" id="MJFZ01000298">
    <property type="protein sequence ID" value="RAW31977.1"/>
    <property type="molecule type" value="Genomic_DNA"/>
</dbReference>
<comment type="similarity">
    <text evidence="3">Belongs to the histone H4 family.</text>
</comment>
<keyword evidence="5" id="KW-0158">Chromosome</keyword>
<dbReference type="GO" id="GO:0046982">
    <property type="term" value="F:protein heterodimerization activity"/>
    <property type="evidence" value="ECO:0007669"/>
    <property type="project" value="InterPro"/>
</dbReference>
<dbReference type="SUPFAM" id="SSF47113">
    <property type="entry name" value="Histone-fold"/>
    <property type="match status" value="1"/>
</dbReference>
<evidence type="ECO:0000256" key="4">
    <source>
        <dbReference type="ARBA" id="ARBA00011538"/>
    </source>
</evidence>
<dbReference type="GO" id="GO:0000786">
    <property type="term" value="C:nucleosome"/>
    <property type="evidence" value="ECO:0007669"/>
    <property type="project" value="UniProtKB-KW"/>
</dbReference>
<evidence type="ECO:0000256" key="6">
    <source>
        <dbReference type="ARBA" id="ARBA00023125"/>
    </source>
</evidence>
<organism evidence="9 10">
    <name type="scientific">Phytophthora cactorum</name>
    <dbReference type="NCBI Taxonomy" id="29920"/>
    <lineage>
        <taxon>Eukaryota</taxon>
        <taxon>Sar</taxon>
        <taxon>Stramenopiles</taxon>
        <taxon>Oomycota</taxon>
        <taxon>Peronosporomycetes</taxon>
        <taxon>Peronosporales</taxon>
        <taxon>Peronosporaceae</taxon>
        <taxon>Phytophthora</taxon>
    </lineage>
</organism>
<evidence type="ECO:0000313" key="9">
    <source>
        <dbReference type="EMBL" id="RAW31977.1"/>
    </source>
</evidence>
<dbReference type="VEuPathDB" id="FungiDB:PC110_g11670"/>
<sequence>MSPSSVDTIDKLVEDNSFHWEFNMPTKLARKGLLLQIIKPEFDQVMSGRGNGSHGRGQGGAARHRKVIRDDIQFITRPAIRRVARRAGVIPISGFVYHETRAVLRMFLVNLIH</sequence>
<accession>A0A329S553</accession>
<evidence type="ECO:0000256" key="1">
    <source>
        <dbReference type="ARBA" id="ARBA00004123"/>
    </source>
</evidence>
<name>A0A329S553_9STRA</name>
<dbReference type="PRINTS" id="PR00623">
    <property type="entry name" value="HISTONEH4"/>
</dbReference>
<evidence type="ECO:0000256" key="7">
    <source>
        <dbReference type="ARBA" id="ARBA00023242"/>
    </source>
</evidence>
<dbReference type="GO" id="GO:0003677">
    <property type="term" value="F:DNA binding"/>
    <property type="evidence" value="ECO:0007669"/>
    <property type="project" value="UniProtKB-KW"/>
</dbReference>
<keyword evidence="7" id="KW-0539">Nucleus</keyword>
<evidence type="ECO:0000256" key="3">
    <source>
        <dbReference type="ARBA" id="ARBA00006564"/>
    </source>
</evidence>